<dbReference type="RefSeq" id="WP_094048677.1">
    <property type="nucleotide sequence ID" value="NZ_CP022535.1"/>
</dbReference>
<feature type="transmembrane region" description="Helical" evidence="1">
    <location>
        <begin position="35"/>
        <end position="58"/>
    </location>
</feature>
<proteinExistence type="predicted"/>
<protein>
    <recommendedName>
        <fullName evidence="4">DUF3137 domain-containing protein</fullName>
    </recommendedName>
</protein>
<sequence>MKESIYNKIDFLFKKDVDFIKSIKWYSNVLLAFRFFFYFGTLCTLLGVSLLIVFLYGSESLSNYVLIIIIFISFGVIFLLTSYILKLLISKKNRKKRLVGKQFSNDKMKIIYTELFNENYTNIDITDFDLVFDFNTRVLNNLHLKYKGNKIVFYIEKPLIINKKDFLLLDSIGDGFLFGLVIVLFYWMFKPRYKCNDTTLAENKKFDKTFNGLKVTKGKKRDKNFQSESIEFNKLYDINIDKDDLRAPLFLSPKLIDKLVDFNEPEFVSLGIDDKIYYNRSRVIKGFPMDEVGIPTYERIKNYKTFRKELYKKIIEDLNLLSNSLAILFTTLD</sequence>
<evidence type="ECO:0000313" key="2">
    <source>
        <dbReference type="EMBL" id="ASP28177.1"/>
    </source>
</evidence>
<dbReference type="EMBL" id="CP022535">
    <property type="protein sequence ID" value="ASP28177.1"/>
    <property type="molecule type" value="Genomic_DNA"/>
</dbReference>
<gene>
    <name evidence="2" type="ORF">SCORR_v1c04030</name>
</gene>
<evidence type="ECO:0008006" key="4">
    <source>
        <dbReference type="Google" id="ProtNLM"/>
    </source>
</evidence>
<feature type="transmembrane region" description="Helical" evidence="1">
    <location>
        <begin position="64"/>
        <end position="89"/>
    </location>
</feature>
<feature type="transmembrane region" description="Helical" evidence="1">
    <location>
        <begin position="166"/>
        <end position="189"/>
    </location>
</feature>
<accession>A0A222ENV5</accession>
<dbReference type="AlphaFoldDB" id="A0A222ENV5"/>
<dbReference type="OrthoDB" id="389876at2"/>
<reference evidence="2 3" key="1">
    <citation type="submission" date="2017-07" db="EMBL/GenBank/DDBJ databases">
        <title>Complete genome sequence of Spiroplasma corruscae EC-1 (DSM 19793).</title>
        <authorList>
            <person name="Tsai Y.-M."/>
            <person name="Lo W.-S."/>
            <person name="Kuo C.-H."/>
        </authorList>
    </citation>
    <scope>NUCLEOTIDE SEQUENCE [LARGE SCALE GENOMIC DNA]</scope>
    <source>
        <strain evidence="2 3">EC-1</strain>
    </source>
</reference>
<dbReference type="KEGG" id="scou:SCORR_v1c04030"/>
<dbReference type="Proteomes" id="UP000203229">
    <property type="component" value="Chromosome"/>
</dbReference>
<evidence type="ECO:0000313" key="3">
    <source>
        <dbReference type="Proteomes" id="UP000203229"/>
    </source>
</evidence>
<organism evidence="2 3">
    <name type="scientific">Spiroplasma corruscae</name>
    <dbReference type="NCBI Taxonomy" id="216934"/>
    <lineage>
        <taxon>Bacteria</taxon>
        <taxon>Bacillati</taxon>
        <taxon>Mycoplasmatota</taxon>
        <taxon>Mollicutes</taxon>
        <taxon>Entomoplasmatales</taxon>
        <taxon>Spiroplasmataceae</taxon>
        <taxon>Spiroplasma</taxon>
    </lineage>
</organism>
<keyword evidence="3" id="KW-1185">Reference proteome</keyword>
<keyword evidence="1" id="KW-1133">Transmembrane helix</keyword>
<keyword evidence="1" id="KW-0472">Membrane</keyword>
<keyword evidence="1" id="KW-0812">Transmembrane</keyword>
<evidence type="ECO:0000256" key="1">
    <source>
        <dbReference type="SAM" id="Phobius"/>
    </source>
</evidence>
<name>A0A222ENV5_9MOLU</name>